<name>A0A6J4HCX4_9PSEU</name>
<keyword evidence="3 6" id="KW-1133">Transmembrane helix</keyword>
<dbReference type="GO" id="GO:0012505">
    <property type="term" value="C:endomembrane system"/>
    <property type="evidence" value="ECO:0007669"/>
    <property type="project" value="UniProtKB-SubCell"/>
</dbReference>
<dbReference type="EMBL" id="CADCTH010000080">
    <property type="protein sequence ID" value="CAA9221062.1"/>
    <property type="molecule type" value="Genomic_DNA"/>
</dbReference>
<evidence type="ECO:0000256" key="1">
    <source>
        <dbReference type="ARBA" id="ARBA00004127"/>
    </source>
</evidence>
<feature type="transmembrane region" description="Helical" evidence="6">
    <location>
        <begin position="192"/>
        <end position="211"/>
    </location>
</feature>
<feature type="transmembrane region" description="Helical" evidence="6">
    <location>
        <begin position="66"/>
        <end position="87"/>
    </location>
</feature>
<dbReference type="AlphaFoldDB" id="A0A6J4HCX4"/>
<protein>
    <submittedName>
        <fullName evidence="7">Nodulin-related protein CC_0717</fullName>
    </submittedName>
</protein>
<feature type="region of interest" description="Disordered" evidence="5">
    <location>
        <begin position="1"/>
        <end position="28"/>
    </location>
</feature>
<feature type="transmembrane region" description="Helical" evidence="6">
    <location>
        <begin position="37"/>
        <end position="60"/>
    </location>
</feature>
<keyword evidence="4 6" id="KW-0472">Membrane</keyword>
<dbReference type="InterPro" id="IPR008217">
    <property type="entry name" value="Ccc1_fam"/>
</dbReference>
<evidence type="ECO:0000256" key="6">
    <source>
        <dbReference type="SAM" id="Phobius"/>
    </source>
</evidence>
<sequence length="250" mass="25364">MSEAARPDAATGPTPDPAPHPEPHGGELSQRLNWLRAGVLGANDGIVSTAGLVVGVAGATVERAPIAMAGVAGLVAGAVSMALGEYVSVSSQRDSERAQLERETREQAETPDQELDELVTLYEAKGLSPATARQVAVELTEHDALSAHLDVELHLDPEELTSPWRAAGASAVSFVLGALLPLVAVLLPPAAFRVPVTVVVVLAALGLAGWLGARLGGATPRRAVLRVLVGGALGLAVTYGIGVLVGGAVG</sequence>
<dbReference type="GO" id="GO:0030026">
    <property type="term" value="P:intracellular manganese ion homeostasis"/>
    <property type="evidence" value="ECO:0007669"/>
    <property type="project" value="InterPro"/>
</dbReference>
<reference evidence="7" key="1">
    <citation type="submission" date="2020-02" db="EMBL/GenBank/DDBJ databases">
        <authorList>
            <person name="Meier V. D."/>
        </authorList>
    </citation>
    <scope>NUCLEOTIDE SEQUENCE</scope>
    <source>
        <strain evidence="7">AVDCRST_MAG54</strain>
    </source>
</reference>
<keyword evidence="2 6" id="KW-0812">Transmembrane</keyword>
<accession>A0A6J4HCX4</accession>
<comment type="subcellular location">
    <subcellularLocation>
        <location evidence="1">Endomembrane system</location>
        <topology evidence="1">Multi-pass membrane protein</topology>
    </subcellularLocation>
</comment>
<evidence type="ECO:0000313" key="7">
    <source>
        <dbReference type="EMBL" id="CAA9221062.1"/>
    </source>
</evidence>
<evidence type="ECO:0000256" key="2">
    <source>
        <dbReference type="ARBA" id="ARBA00022692"/>
    </source>
</evidence>
<dbReference type="GO" id="GO:0005384">
    <property type="term" value="F:manganese ion transmembrane transporter activity"/>
    <property type="evidence" value="ECO:0007669"/>
    <property type="project" value="InterPro"/>
</dbReference>
<feature type="transmembrane region" description="Helical" evidence="6">
    <location>
        <begin position="223"/>
        <end position="249"/>
    </location>
</feature>
<evidence type="ECO:0000256" key="5">
    <source>
        <dbReference type="SAM" id="MobiDB-lite"/>
    </source>
</evidence>
<evidence type="ECO:0000256" key="4">
    <source>
        <dbReference type="ARBA" id="ARBA00023136"/>
    </source>
</evidence>
<evidence type="ECO:0000256" key="3">
    <source>
        <dbReference type="ARBA" id="ARBA00022989"/>
    </source>
</evidence>
<feature type="region of interest" description="Disordered" evidence="5">
    <location>
        <begin position="92"/>
        <end position="111"/>
    </location>
</feature>
<gene>
    <name evidence="7" type="ORF">AVDCRST_MAG54-572</name>
</gene>
<organism evidence="7">
    <name type="scientific">uncultured Actinomycetospora sp</name>
    <dbReference type="NCBI Taxonomy" id="1135996"/>
    <lineage>
        <taxon>Bacteria</taxon>
        <taxon>Bacillati</taxon>
        <taxon>Actinomycetota</taxon>
        <taxon>Actinomycetes</taxon>
        <taxon>Pseudonocardiales</taxon>
        <taxon>Pseudonocardiaceae</taxon>
        <taxon>Actinomycetospora</taxon>
        <taxon>environmental samples</taxon>
    </lineage>
</organism>
<feature type="compositionally biased region" description="Basic and acidic residues" evidence="5">
    <location>
        <begin position="93"/>
        <end position="108"/>
    </location>
</feature>
<feature type="transmembrane region" description="Helical" evidence="6">
    <location>
        <begin position="166"/>
        <end position="186"/>
    </location>
</feature>
<proteinExistence type="predicted"/>
<dbReference type="Pfam" id="PF01988">
    <property type="entry name" value="VIT1"/>
    <property type="match status" value="1"/>
</dbReference>
<dbReference type="PANTHER" id="PTHR31851">
    <property type="entry name" value="FE(2+)/MN(2+) TRANSPORTER PCL1"/>
    <property type="match status" value="1"/>
</dbReference>
<dbReference type="CDD" id="cd02432">
    <property type="entry name" value="Nodulin-21_like_1"/>
    <property type="match status" value="1"/>
</dbReference>